<accession>A0A1X7DS19</accession>
<keyword evidence="6" id="KW-0418">Kinase</keyword>
<evidence type="ECO:0000313" key="7">
    <source>
        <dbReference type="Proteomes" id="UP000192936"/>
    </source>
</evidence>
<dbReference type="SUPFAM" id="SSF46785">
    <property type="entry name" value="Winged helix' DNA-binding domain"/>
    <property type="match status" value="1"/>
</dbReference>
<dbReference type="Pfam" id="PF13545">
    <property type="entry name" value="HTH_Crp_2"/>
    <property type="match status" value="1"/>
</dbReference>
<dbReference type="GO" id="GO:0005829">
    <property type="term" value="C:cytosol"/>
    <property type="evidence" value="ECO:0007669"/>
    <property type="project" value="TreeGrafter"/>
</dbReference>
<dbReference type="InterPro" id="IPR050397">
    <property type="entry name" value="Env_Response_Regulators"/>
</dbReference>
<evidence type="ECO:0000256" key="3">
    <source>
        <dbReference type="ARBA" id="ARBA00023163"/>
    </source>
</evidence>
<dbReference type="PANTHER" id="PTHR24567:SF68">
    <property type="entry name" value="DNA-BINDING TRANSCRIPTIONAL DUAL REGULATOR CRP"/>
    <property type="match status" value="1"/>
</dbReference>
<keyword evidence="1" id="KW-0805">Transcription regulation</keyword>
<dbReference type="PRINTS" id="PR00103">
    <property type="entry name" value="CAMPKINASE"/>
</dbReference>
<keyword evidence="6" id="KW-0808">Transferase</keyword>
<protein>
    <submittedName>
        <fullName evidence="6">cAMP-binding domain of CRP or a regulatory subunit of cAMP-dependent protein kinases</fullName>
    </submittedName>
</protein>
<dbReference type="AlphaFoldDB" id="A0A1X7DS19"/>
<dbReference type="SMART" id="SM00419">
    <property type="entry name" value="HTH_CRP"/>
    <property type="match status" value="1"/>
</dbReference>
<dbReference type="InterPro" id="IPR000595">
    <property type="entry name" value="cNMP-bd_dom"/>
</dbReference>
<dbReference type="GO" id="GO:0003677">
    <property type="term" value="F:DNA binding"/>
    <property type="evidence" value="ECO:0007669"/>
    <property type="project" value="UniProtKB-KW"/>
</dbReference>
<dbReference type="GO" id="GO:0003700">
    <property type="term" value="F:DNA-binding transcription factor activity"/>
    <property type="evidence" value="ECO:0007669"/>
    <property type="project" value="TreeGrafter"/>
</dbReference>
<dbReference type="EMBL" id="FXAK01000001">
    <property type="protein sequence ID" value="SMF19894.1"/>
    <property type="molecule type" value="Genomic_DNA"/>
</dbReference>
<dbReference type="Gene3D" id="2.60.120.10">
    <property type="entry name" value="Jelly Rolls"/>
    <property type="match status" value="1"/>
</dbReference>
<evidence type="ECO:0000313" key="6">
    <source>
        <dbReference type="EMBL" id="SMF19894.1"/>
    </source>
</evidence>
<dbReference type="InterPro" id="IPR012318">
    <property type="entry name" value="HTH_CRP"/>
</dbReference>
<feature type="domain" description="Cyclic nucleotide-binding" evidence="4">
    <location>
        <begin position="19"/>
        <end position="139"/>
    </location>
</feature>
<evidence type="ECO:0000256" key="1">
    <source>
        <dbReference type="ARBA" id="ARBA00023015"/>
    </source>
</evidence>
<name>A0A1X7DS19_9PROT</name>
<keyword evidence="3" id="KW-0804">Transcription</keyword>
<dbReference type="GO" id="GO:0016301">
    <property type="term" value="F:kinase activity"/>
    <property type="evidence" value="ECO:0007669"/>
    <property type="project" value="UniProtKB-KW"/>
</dbReference>
<dbReference type="SMART" id="SM00100">
    <property type="entry name" value="cNMP"/>
    <property type="match status" value="1"/>
</dbReference>
<dbReference type="CDD" id="cd00038">
    <property type="entry name" value="CAP_ED"/>
    <property type="match status" value="1"/>
</dbReference>
<sequence length="236" mass="26099">MTAIRINFDKDLVLAGHFLLKHLEREERQRLANSARLSHHPRGAMIFQKGDPGDSMMAVIRGRVKICCHSMDGKELVLSIINKGGLFGEIALLDGEPRTADAVALEETDLLVLDRSQLMPVLTARPDLAFRIIGVLCKRLRTTSEHLEDTLFLEASSRFARALKRLGDAFGKPGPQGLRLDIKLSQQQLGCLVGVSRESVNKLLNEWQRAGVIEMDAGHIVIRDSRALDEIGDSCG</sequence>
<dbReference type="Gene3D" id="1.10.10.10">
    <property type="entry name" value="Winged helix-like DNA-binding domain superfamily/Winged helix DNA-binding domain"/>
    <property type="match status" value="1"/>
</dbReference>
<dbReference type="SUPFAM" id="SSF51206">
    <property type="entry name" value="cAMP-binding domain-like"/>
    <property type="match status" value="1"/>
</dbReference>
<evidence type="ECO:0000259" key="4">
    <source>
        <dbReference type="PROSITE" id="PS50042"/>
    </source>
</evidence>
<dbReference type="Pfam" id="PF00027">
    <property type="entry name" value="cNMP_binding"/>
    <property type="match status" value="1"/>
</dbReference>
<dbReference type="STRING" id="286727.SAMN02982917_0866"/>
<dbReference type="PROSITE" id="PS50042">
    <property type="entry name" value="CNMP_BINDING_3"/>
    <property type="match status" value="1"/>
</dbReference>
<evidence type="ECO:0000259" key="5">
    <source>
        <dbReference type="PROSITE" id="PS51063"/>
    </source>
</evidence>
<dbReference type="InterPro" id="IPR014710">
    <property type="entry name" value="RmlC-like_jellyroll"/>
</dbReference>
<organism evidence="6 7">
    <name type="scientific">Azospirillum oryzae</name>
    <dbReference type="NCBI Taxonomy" id="286727"/>
    <lineage>
        <taxon>Bacteria</taxon>
        <taxon>Pseudomonadati</taxon>
        <taxon>Pseudomonadota</taxon>
        <taxon>Alphaproteobacteria</taxon>
        <taxon>Rhodospirillales</taxon>
        <taxon>Azospirillaceae</taxon>
        <taxon>Azospirillum</taxon>
    </lineage>
</organism>
<reference evidence="6 7" key="1">
    <citation type="submission" date="2017-04" db="EMBL/GenBank/DDBJ databases">
        <authorList>
            <person name="Afonso C.L."/>
            <person name="Miller P.J."/>
            <person name="Scott M.A."/>
            <person name="Spackman E."/>
            <person name="Goraichik I."/>
            <person name="Dimitrov K.M."/>
            <person name="Suarez D.L."/>
            <person name="Swayne D.E."/>
        </authorList>
    </citation>
    <scope>NUCLEOTIDE SEQUENCE [LARGE SCALE GENOMIC DNA]</scope>
    <source>
        <strain evidence="6 7">A2P</strain>
    </source>
</reference>
<evidence type="ECO:0000256" key="2">
    <source>
        <dbReference type="ARBA" id="ARBA00023125"/>
    </source>
</evidence>
<proteinExistence type="predicted"/>
<dbReference type="InterPro" id="IPR036388">
    <property type="entry name" value="WH-like_DNA-bd_sf"/>
</dbReference>
<dbReference type="Proteomes" id="UP000192936">
    <property type="component" value="Unassembled WGS sequence"/>
</dbReference>
<dbReference type="PROSITE" id="PS51063">
    <property type="entry name" value="HTH_CRP_2"/>
    <property type="match status" value="1"/>
</dbReference>
<dbReference type="RefSeq" id="WP_167393160.1">
    <property type="nucleotide sequence ID" value="NZ_FXAK01000001.1"/>
</dbReference>
<feature type="domain" description="HTH crp-type" evidence="5">
    <location>
        <begin position="153"/>
        <end position="226"/>
    </location>
</feature>
<dbReference type="PROSITE" id="PS00889">
    <property type="entry name" value="CNMP_BINDING_2"/>
    <property type="match status" value="1"/>
</dbReference>
<keyword evidence="2" id="KW-0238">DNA-binding</keyword>
<dbReference type="PANTHER" id="PTHR24567">
    <property type="entry name" value="CRP FAMILY TRANSCRIPTIONAL REGULATORY PROTEIN"/>
    <property type="match status" value="1"/>
</dbReference>
<dbReference type="InterPro" id="IPR018488">
    <property type="entry name" value="cNMP-bd_CS"/>
</dbReference>
<dbReference type="InterPro" id="IPR036390">
    <property type="entry name" value="WH_DNA-bd_sf"/>
</dbReference>
<gene>
    <name evidence="6" type="ORF">SAMN02982917_0866</name>
</gene>
<dbReference type="InterPro" id="IPR018490">
    <property type="entry name" value="cNMP-bd_dom_sf"/>
</dbReference>